<accession>A0A561SMD6</accession>
<sequence length="733" mass="74646">MTSSRNHTRGLARIILASLAIGALTLPVTAGSAAAATAGNAVAQSTPPGGSDTGGSATDPGGDGSGSGSDPGGDGGGSGGGSDPGDGGGSGGGSGGGNTNPDPDPPRAVTPRPTGPSQQELEEKRQQEEQRKAEEKAAKEAAEAARKAEEKRLKEIERQRREAAERAEQAAKARASWDERGRPRQMVTIRTDRVEVVDNGRLTTLVPRRPGSLDLQGLDRMLPADWITIDGDTATVNTAIVLTPGVNFEIADIPTVKLTGGPEVPDASAIYTGSGRLTLKNTTLSGVDRGGQQLPMDAVGRPFLEAAGGGEINATDVTITDMGVPEHGQATAEPAVGFNPGSTGSLVRTTLQRNNVGVEVSKAQGVQLDGLTVTESEGDGIVLNGDRGTRMANLRAEKNGGNGMFVGGDNSDRPISGLTTLNNKLYGLVVTVQKGTKISGISTEADEAGGLRLNQVENVTVTDFAATDQPIGIFTHVGSTGIVLDNVRTNGGRRGVVVEKSTTNLELKNSTIEGARVAGVNVGGKEIQVNGVQITDAKAGVRVERGAAHVKLTGTTIDGGRDGVVSSPGAQDVTITDLTANNVEDGAIRLGTPHAVVSGGTINGGATGIQVTGPATITAVAINGPSAGMRVRSSEMVRAENVAIEATDLGLDVSPGSQMVLANSSVHALEAVRGVFTPEGANNISLPPLNLLAAMGVPLILLAIVLEQVHSFRQRKVGGNKKRLPPAIPVGAG</sequence>
<dbReference type="InterPro" id="IPR006626">
    <property type="entry name" value="PbH1"/>
</dbReference>
<dbReference type="SUPFAM" id="SSF51126">
    <property type="entry name" value="Pectin lyase-like"/>
    <property type="match status" value="2"/>
</dbReference>
<dbReference type="InterPro" id="IPR012334">
    <property type="entry name" value="Pectin_lyas_fold"/>
</dbReference>
<feature type="region of interest" description="Disordered" evidence="1">
    <location>
        <begin position="34"/>
        <end position="183"/>
    </location>
</feature>
<evidence type="ECO:0000256" key="1">
    <source>
        <dbReference type="SAM" id="MobiDB-lite"/>
    </source>
</evidence>
<reference evidence="5 6" key="1">
    <citation type="submission" date="2019-06" db="EMBL/GenBank/DDBJ databases">
        <title>Sequencing the genomes of 1000 actinobacteria strains.</title>
        <authorList>
            <person name="Klenk H.-P."/>
        </authorList>
    </citation>
    <scope>NUCLEOTIDE SEQUENCE [LARGE SCALE GENOMIC DNA]</scope>
    <source>
        <strain evidence="5 6">DSM 45671</strain>
    </source>
</reference>
<feature type="transmembrane region" description="Helical" evidence="2">
    <location>
        <begin position="689"/>
        <end position="706"/>
    </location>
</feature>
<keyword evidence="2" id="KW-0472">Membrane</keyword>
<dbReference type="GO" id="GO:0016829">
    <property type="term" value="F:lyase activity"/>
    <property type="evidence" value="ECO:0007669"/>
    <property type="project" value="UniProtKB-KW"/>
</dbReference>
<dbReference type="Pfam" id="PF13229">
    <property type="entry name" value="Beta_helix"/>
    <property type="match status" value="1"/>
</dbReference>
<feature type="compositionally biased region" description="Gly residues" evidence="1">
    <location>
        <begin position="61"/>
        <end position="98"/>
    </location>
</feature>
<gene>
    <name evidence="5" type="ORF">FHX44_111914</name>
</gene>
<dbReference type="RefSeq" id="WP_147255134.1">
    <property type="nucleotide sequence ID" value="NZ_VIWU01000001.1"/>
</dbReference>
<evidence type="ECO:0000313" key="5">
    <source>
        <dbReference type="EMBL" id="TWF76027.1"/>
    </source>
</evidence>
<dbReference type="SMART" id="SM00710">
    <property type="entry name" value="PbH1"/>
    <property type="match status" value="8"/>
</dbReference>
<keyword evidence="3" id="KW-0732">Signal</keyword>
<comment type="caution">
    <text evidence="5">The sequence shown here is derived from an EMBL/GenBank/DDBJ whole genome shotgun (WGS) entry which is preliminary data.</text>
</comment>
<dbReference type="EMBL" id="VIWU01000001">
    <property type="protein sequence ID" value="TWF76027.1"/>
    <property type="molecule type" value="Genomic_DNA"/>
</dbReference>
<name>A0A561SMD6_9PSEU</name>
<dbReference type="InterPro" id="IPR011050">
    <property type="entry name" value="Pectin_lyase_fold/virulence"/>
</dbReference>
<evidence type="ECO:0000256" key="2">
    <source>
        <dbReference type="SAM" id="Phobius"/>
    </source>
</evidence>
<feature type="chain" id="PRO_5038975697" evidence="3">
    <location>
        <begin position="31"/>
        <end position="733"/>
    </location>
</feature>
<dbReference type="InterPro" id="IPR039448">
    <property type="entry name" value="Beta_helix"/>
</dbReference>
<feature type="signal peptide" evidence="3">
    <location>
        <begin position="1"/>
        <end position="30"/>
    </location>
</feature>
<keyword evidence="5" id="KW-0456">Lyase</keyword>
<keyword evidence="2" id="KW-0812">Transmembrane</keyword>
<protein>
    <submittedName>
        <fullName evidence="5">Parallel beta helix pectate lyase-like protein</fullName>
    </submittedName>
</protein>
<proteinExistence type="predicted"/>
<evidence type="ECO:0000256" key="3">
    <source>
        <dbReference type="SAM" id="SignalP"/>
    </source>
</evidence>
<keyword evidence="2" id="KW-1133">Transmembrane helix</keyword>
<keyword evidence="6" id="KW-1185">Reference proteome</keyword>
<feature type="compositionally biased region" description="Low complexity" evidence="1">
    <location>
        <begin position="34"/>
        <end position="60"/>
    </location>
</feature>
<dbReference type="AlphaFoldDB" id="A0A561SMD6"/>
<dbReference type="Proteomes" id="UP000321261">
    <property type="component" value="Unassembled WGS sequence"/>
</dbReference>
<organism evidence="5 6">
    <name type="scientific">Pseudonocardia hierapolitana</name>
    <dbReference type="NCBI Taxonomy" id="1128676"/>
    <lineage>
        <taxon>Bacteria</taxon>
        <taxon>Bacillati</taxon>
        <taxon>Actinomycetota</taxon>
        <taxon>Actinomycetes</taxon>
        <taxon>Pseudonocardiales</taxon>
        <taxon>Pseudonocardiaceae</taxon>
        <taxon>Pseudonocardia</taxon>
    </lineage>
</organism>
<feature type="domain" description="Right handed beta helix" evidence="4">
    <location>
        <begin position="415"/>
        <end position="557"/>
    </location>
</feature>
<dbReference type="OrthoDB" id="3560303at2"/>
<dbReference type="Gene3D" id="2.160.20.10">
    <property type="entry name" value="Single-stranded right-handed beta-helix, Pectin lyase-like"/>
    <property type="match status" value="1"/>
</dbReference>
<evidence type="ECO:0000313" key="6">
    <source>
        <dbReference type="Proteomes" id="UP000321261"/>
    </source>
</evidence>
<evidence type="ECO:0000259" key="4">
    <source>
        <dbReference type="Pfam" id="PF13229"/>
    </source>
</evidence>
<feature type="compositionally biased region" description="Basic and acidic residues" evidence="1">
    <location>
        <begin position="121"/>
        <end position="182"/>
    </location>
</feature>